<gene>
    <name evidence="2" type="ORF">QF035_005332</name>
</gene>
<evidence type="ECO:0000313" key="3">
    <source>
        <dbReference type="Proteomes" id="UP001230328"/>
    </source>
</evidence>
<proteinExistence type="predicted"/>
<evidence type="ECO:0000256" key="1">
    <source>
        <dbReference type="SAM" id="MobiDB-lite"/>
    </source>
</evidence>
<feature type="compositionally biased region" description="Pro residues" evidence="1">
    <location>
        <begin position="61"/>
        <end position="71"/>
    </location>
</feature>
<name>A0ABU0SW22_9ACTN</name>
<comment type="caution">
    <text evidence="2">The sequence shown here is derived from an EMBL/GenBank/DDBJ whole genome shotgun (WGS) entry which is preliminary data.</text>
</comment>
<accession>A0ABU0SW22</accession>
<reference evidence="2 3" key="1">
    <citation type="submission" date="2023-07" db="EMBL/GenBank/DDBJ databases">
        <title>Comparative genomics of wheat-associated soil bacteria to identify genetic determinants of phenazine resistance.</title>
        <authorList>
            <person name="Mouncey N."/>
        </authorList>
    </citation>
    <scope>NUCLEOTIDE SEQUENCE [LARGE SCALE GENOMIC DNA]</scope>
    <source>
        <strain evidence="2 3">V2I4</strain>
    </source>
</reference>
<keyword evidence="3" id="KW-1185">Reference proteome</keyword>
<protein>
    <submittedName>
        <fullName evidence="2">Uncharacterized protein</fullName>
    </submittedName>
</protein>
<evidence type="ECO:0000313" key="2">
    <source>
        <dbReference type="EMBL" id="MDQ1027750.1"/>
    </source>
</evidence>
<dbReference type="Proteomes" id="UP001230328">
    <property type="component" value="Unassembled WGS sequence"/>
</dbReference>
<sequence>MLLRAPFVVPVRLRRRAGRRQTSFWHVPKGDPARVDAVPGTLPKAASASLTRLLRALVPPLSGPHPPPVRPSRPRPESLRRHPKTIRCSNTRPGYGRPPQIWGLSRVHILGTGKLSRSCPQGVLPNGHQTRSAGCGFVDERSPQTVDDEKIHRVCRKLSTGGPQAGGGCPQRSEASPHRCPLFGNATRLLTVSSERRHTKVPGWAVGNVGKAGDGAGEKWPPPVHRVCRTFPRPQKTPVVHRLRPQGRWTKNRL</sequence>
<dbReference type="EMBL" id="JAUSZI010000002">
    <property type="protein sequence ID" value="MDQ1027750.1"/>
    <property type="molecule type" value="Genomic_DNA"/>
</dbReference>
<feature type="region of interest" description="Disordered" evidence="1">
    <location>
        <begin position="58"/>
        <end position="99"/>
    </location>
</feature>
<organism evidence="2 3">
    <name type="scientific">Streptomyces umbrinus</name>
    <dbReference type="NCBI Taxonomy" id="67370"/>
    <lineage>
        <taxon>Bacteria</taxon>
        <taxon>Bacillati</taxon>
        <taxon>Actinomycetota</taxon>
        <taxon>Actinomycetes</taxon>
        <taxon>Kitasatosporales</taxon>
        <taxon>Streptomycetaceae</taxon>
        <taxon>Streptomyces</taxon>
        <taxon>Streptomyces phaeochromogenes group</taxon>
    </lineage>
</organism>